<evidence type="ECO:0000313" key="3">
    <source>
        <dbReference type="Proteomes" id="UP001516400"/>
    </source>
</evidence>
<reference evidence="2 3" key="1">
    <citation type="journal article" date="2021" name="BMC Biol.">
        <title>Horizontally acquired antibacterial genes associated with adaptive radiation of ladybird beetles.</title>
        <authorList>
            <person name="Li H.S."/>
            <person name="Tang X.F."/>
            <person name="Huang Y.H."/>
            <person name="Xu Z.Y."/>
            <person name="Chen M.L."/>
            <person name="Du X.Y."/>
            <person name="Qiu B.Y."/>
            <person name="Chen P.T."/>
            <person name="Zhang W."/>
            <person name="Slipinski A."/>
            <person name="Escalona H.E."/>
            <person name="Waterhouse R.M."/>
            <person name="Zwick A."/>
            <person name="Pang H."/>
        </authorList>
    </citation>
    <scope>NUCLEOTIDE SEQUENCE [LARGE SCALE GENOMIC DNA]</scope>
    <source>
        <strain evidence="2">SYSU2018</strain>
    </source>
</reference>
<dbReference type="AlphaFoldDB" id="A0ABD2P9J2"/>
<gene>
    <name evidence="2" type="ORF">HHI36_002032</name>
</gene>
<evidence type="ECO:0000313" key="2">
    <source>
        <dbReference type="EMBL" id="KAL3287565.1"/>
    </source>
</evidence>
<name>A0ABD2P9J2_9CUCU</name>
<accession>A0ABD2P9J2</accession>
<feature type="non-terminal residue" evidence="2">
    <location>
        <position position="1"/>
    </location>
</feature>
<organism evidence="2 3">
    <name type="scientific">Cryptolaemus montrouzieri</name>
    <dbReference type="NCBI Taxonomy" id="559131"/>
    <lineage>
        <taxon>Eukaryota</taxon>
        <taxon>Metazoa</taxon>
        <taxon>Ecdysozoa</taxon>
        <taxon>Arthropoda</taxon>
        <taxon>Hexapoda</taxon>
        <taxon>Insecta</taxon>
        <taxon>Pterygota</taxon>
        <taxon>Neoptera</taxon>
        <taxon>Endopterygota</taxon>
        <taxon>Coleoptera</taxon>
        <taxon>Polyphaga</taxon>
        <taxon>Cucujiformia</taxon>
        <taxon>Coccinelloidea</taxon>
        <taxon>Coccinellidae</taxon>
        <taxon>Scymninae</taxon>
        <taxon>Scymnini</taxon>
        <taxon>Cryptolaemus</taxon>
    </lineage>
</organism>
<dbReference type="Proteomes" id="UP001516400">
    <property type="component" value="Unassembled WGS sequence"/>
</dbReference>
<evidence type="ECO:0000256" key="1">
    <source>
        <dbReference type="SAM" id="MobiDB-lite"/>
    </source>
</evidence>
<sequence>TDNPEKDKIERERSVKKRLKEIKNKSNENIKTVRKMLEDSSESESSMILESDDVMTDKNSDEVNMQCAKEQFGKLTRYPIEGQVLIEFRGKKDEVYYIAKIFAVINEYYEVGS</sequence>
<dbReference type="EMBL" id="JABFTP020000185">
    <property type="protein sequence ID" value="KAL3287565.1"/>
    <property type="molecule type" value="Genomic_DNA"/>
</dbReference>
<keyword evidence="3" id="KW-1185">Reference proteome</keyword>
<feature type="region of interest" description="Disordered" evidence="1">
    <location>
        <begin position="35"/>
        <end position="59"/>
    </location>
</feature>
<proteinExistence type="predicted"/>
<comment type="caution">
    <text evidence="2">The sequence shown here is derived from an EMBL/GenBank/DDBJ whole genome shotgun (WGS) entry which is preliminary data.</text>
</comment>
<protein>
    <submittedName>
        <fullName evidence="2">Uncharacterized protein</fullName>
    </submittedName>
</protein>